<keyword evidence="1" id="KW-1133">Transmembrane helix</keyword>
<feature type="transmembrane region" description="Helical" evidence="1">
    <location>
        <begin position="112"/>
        <end position="129"/>
    </location>
</feature>
<evidence type="ECO:0000256" key="2">
    <source>
        <dbReference type="SAM" id="SignalP"/>
    </source>
</evidence>
<feature type="transmembrane region" description="Helical" evidence="1">
    <location>
        <begin position="168"/>
        <end position="190"/>
    </location>
</feature>
<dbReference type="EMBL" id="JBHSPF010000055">
    <property type="protein sequence ID" value="MFC5629222.1"/>
    <property type="molecule type" value="Genomic_DNA"/>
</dbReference>
<dbReference type="InterPro" id="IPR014194">
    <property type="entry name" value="Spore_III_AE"/>
</dbReference>
<keyword evidence="1" id="KW-0812">Transmembrane</keyword>
<comment type="caution">
    <text evidence="3">The sequence shown here is derived from an EMBL/GenBank/DDBJ whole genome shotgun (WGS) entry which is preliminary data.</text>
</comment>
<dbReference type="RefSeq" id="WP_270898518.1">
    <property type="nucleotide sequence ID" value="NZ_JBHSPF010000055.1"/>
</dbReference>
<evidence type="ECO:0000256" key="1">
    <source>
        <dbReference type="SAM" id="Phobius"/>
    </source>
</evidence>
<protein>
    <submittedName>
        <fullName evidence="3">Stage III sporulation protein AE</fullName>
    </submittedName>
</protein>
<sequence length="401" mass="43928">MGKKILVVCLVLLFHCISMGEIVAALDESQQEEQENEGSIDAIKDEQLEQLNLEDIQTFWDQLLKEYGPFLPESQKGSFHEFLREDTGFSLKEWIIAFFRFILHEIIANGKLMGTLILLALFSAIVKTFQHAFENEAVNKTAYSVIFIVMLVIAINSFYVAMSYVEETIAHMVHFMTALLPLMLALLASTGSLSSAGLFHPLVMFLIQTSGLLVQHIVLPLLFFSALMSIVSSLNDHIKVTKLADLLQKTAVGILGFFFTIFIGVISVQGATMAVTDGMAIKTVKYFAGNFIPVIGRMFTDAADTVLGASVLLKNTIGVAGVVILFVICAFPALKVLVIGFIFHFTAAVIQPIGEGPLLDSLSTLGKTVIFMFASLALVAFMFFIAITFIVASGNISLMVR</sequence>
<organism evidence="3 4">
    <name type="scientific">Aliibacillus thermotolerans</name>
    <dbReference type="NCBI Taxonomy" id="1834418"/>
    <lineage>
        <taxon>Bacteria</taxon>
        <taxon>Bacillati</taxon>
        <taxon>Bacillota</taxon>
        <taxon>Bacilli</taxon>
        <taxon>Bacillales</taxon>
        <taxon>Bacillaceae</taxon>
        <taxon>Aliibacillus</taxon>
    </lineage>
</organism>
<feature type="transmembrane region" description="Helical" evidence="1">
    <location>
        <begin position="370"/>
        <end position="392"/>
    </location>
</feature>
<name>A0ABW0U8X6_9BACI</name>
<feature type="transmembrane region" description="Helical" evidence="1">
    <location>
        <begin position="317"/>
        <end position="350"/>
    </location>
</feature>
<feature type="transmembrane region" description="Helical" evidence="1">
    <location>
        <begin position="202"/>
        <end position="231"/>
    </location>
</feature>
<proteinExistence type="predicted"/>
<feature type="signal peptide" evidence="2">
    <location>
        <begin position="1"/>
        <end position="20"/>
    </location>
</feature>
<evidence type="ECO:0000313" key="4">
    <source>
        <dbReference type="Proteomes" id="UP001596143"/>
    </source>
</evidence>
<gene>
    <name evidence="3" type="primary">spoIIIAE</name>
    <name evidence="3" type="ORF">ACFPTR_10140</name>
</gene>
<dbReference type="Proteomes" id="UP001596143">
    <property type="component" value="Unassembled WGS sequence"/>
</dbReference>
<dbReference type="NCBIfam" id="TIGR02829">
    <property type="entry name" value="spore_III_AE"/>
    <property type="match status" value="1"/>
</dbReference>
<keyword evidence="4" id="KW-1185">Reference proteome</keyword>
<accession>A0ABW0U8X6</accession>
<feature type="chain" id="PRO_5045496486" evidence="2">
    <location>
        <begin position="21"/>
        <end position="401"/>
    </location>
</feature>
<feature type="transmembrane region" description="Helical" evidence="1">
    <location>
        <begin position="251"/>
        <end position="275"/>
    </location>
</feature>
<keyword evidence="2" id="KW-0732">Signal</keyword>
<feature type="transmembrane region" description="Helical" evidence="1">
    <location>
        <begin position="141"/>
        <end position="162"/>
    </location>
</feature>
<reference evidence="4" key="1">
    <citation type="journal article" date="2019" name="Int. J. Syst. Evol. Microbiol.">
        <title>The Global Catalogue of Microorganisms (GCM) 10K type strain sequencing project: providing services to taxonomists for standard genome sequencing and annotation.</title>
        <authorList>
            <consortium name="The Broad Institute Genomics Platform"/>
            <consortium name="The Broad Institute Genome Sequencing Center for Infectious Disease"/>
            <person name="Wu L."/>
            <person name="Ma J."/>
        </authorList>
    </citation>
    <scope>NUCLEOTIDE SEQUENCE [LARGE SCALE GENOMIC DNA]</scope>
    <source>
        <strain evidence="4">CGMCC 1.15790</strain>
    </source>
</reference>
<keyword evidence="1" id="KW-0472">Membrane</keyword>
<evidence type="ECO:0000313" key="3">
    <source>
        <dbReference type="EMBL" id="MFC5629222.1"/>
    </source>
</evidence>
<dbReference type="Pfam" id="PF09546">
    <property type="entry name" value="Spore_III_AE"/>
    <property type="match status" value="1"/>
</dbReference>